<sequence>MENVNAIAYVNFGDLAEQQRDKLAEGLNACYAFWIAAQKLPNYTIEEARPHNRCIYAALAVRDILNRSGRSKAEVYTCGLEVRLVDGQTGDTKKGIAVGRPFGPSGRKDWNAHLVVKFGGFLFDPTLIQTRRPWNKLPYIGAILHAAPEWHELPMEGGPAKTRAVAITPLHDDYVQLAYFEIPQAEGFETRSYKTSSNSAARQRRDVVAKAGELLKANITYDTRRAITQLIDIGD</sequence>
<proteinExistence type="predicted"/>
<evidence type="ECO:0000313" key="2">
    <source>
        <dbReference type="Proteomes" id="UP000241247"/>
    </source>
</evidence>
<protein>
    <submittedName>
        <fullName evidence="1">Uncharacterized protein</fullName>
    </submittedName>
</protein>
<dbReference type="AlphaFoldDB" id="A0A2T5B1M6"/>
<gene>
    <name evidence="1" type="ORF">C7449_107282</name>
</gene>
<name>A0A2T5B1M6_MYCDI</name>
<dbReference type="EMBL" id="PZZZ01000007">
    <property type="protein sequence ID" value="PTM92868.1"/>
    <property type="molecule type" value="Genomic_DNA"/>
</dbReference>
<accession>A0A2T5B1M6</accession>
<dbReference type="Proteomes" id="UP000241247">
    <property type="component" value="Unassembled WGS sequence"/>
</dbReference>
<reference evidence="1 2" key="1">
    <citation type="submission" date="2018-04" db="EMBL/GenBank/DDBJ databases">
        <title>Genomic Encyclopedia of Type Strains, Phase IV (KMG-IV): sequencing the most valuable type-strain genomes for metagenomic binning, comparative biology and taxonomic classification.</title>
        <authorList>
            <person name="Goeker M."/>
        </authorList>
    </citation>
    <scope>NUCLEOTIDE SEQUENCE [LARGE SCALE GENOMIC DNA]</scope>
    <source>
        <strain evidence="1 2">DSM 7138</strain>
    </source>
</reference>
<dbReference type="RefSeq" id="WP_108004225.1">
    <property type="nucleotide sequence ID" value="NZ_JBHEEX010000010.1"/>
</dbReference>
<dbReference type="OrthoDB" id="8404756at2"/>
<keyword evidence="2" id="KW-1185">Reference proteome</keyword>
<comment type="caution">
    <text evidence="1">The sequence shown here is derived from an EMBL/GenBank/DDBJ whole genome shotgun (WGS) entry which is preliminary data.</text>
</comment>
<organism evidence="1 2">
    <name type="scientific">Mycoplana dimorpha</name>
    <dbReference type="NCBI Taxonomy" id="28320"/>
    <lineage>
        <taxon>Bacteria</taxon>
        <taxon>Pseudomonadati</taxon>
        <taxon>Pseudomonadota</taxon>
        <taxon>Alphaproteobacteria</taxon>
        <taxon>Hyphomicrobiales</taxon>
        <taxon>Rhizobiaceae</taxon>
        <taxon>Mycoplana</taxon>
    </lineage>
</organism>
<evidence type="ECO:0000313" key="1">
    <source>
        <dbReference type="EMBL" id="PTM92868.1"/>
    </source>
</evidence>